<evidence type="ECO:0000313" key="2">
    <source>
        <dbReference type="Proteomes" id="UP001230504"/>
    </source>
</evidence>
<dbReference type="RefSeq" id="XP_060412971.1">
    <property type="nucleotide sequence ID" value="XM_060551768.1"/>
</dbReference>
<name>A0AAD8PXJ6_9PEZI</name>
<protein>
    <submittedName>
        <fullName evidence="1">Uncharacterized protein</fullName>
    </submittedName>
</protein>
<reference evidence="1" key="1">
    <citation type="submission" date="2021-06" db="EMBL/GenBank/DDBJ databases">
        <title>Comparative genomics, transcriptomics and evolutionary studies reveal genomic signatures of adaptation to plant cell wall in hemibiotrophic fungi.</title>
        <authorList>
            <consortium name="DOE Joint Genome Institute"/>
            <person name="Baroncelli R."/>
            <person name="Diaz J.F."/>
            <person name="Benocci T."/>
            <person name="Peng M."/>
            <person name="Battaglia E."/>
            <person name="Haridas S."/>
            <person name="Andreopoulos W."/>
            <person name="Labutti K."/>
            <person name="Pangilinan J."/>
            <person name="Floch G.L."/>
            <person name="Makela M.R."/>
            <person name="Henrissat B."/>
            <person name="Grigoriev I.V."/>
            <person name="Crouch J.A."/>
            <person name="De Vries R.P."/>
            <person name="Sukno S.A."/>
            <person name="Thon M.R."/>
        </authorList>
    </citation>
    <scope>NUCLEOTIDE SEQUENCE</scope>
    <source>
        <strain evidence="1">CBS 125086</strain>
    </source>
</reference>
<organism evidence="1 2">
    <name type="scientific">Colletotrichum navitas</name>
    <dbReference type="NCBI Taxonomy" id="681940"/>
    <lineage>
        <taxon>Eukaryota</taxon>
        <taxon>Fungi</taxon>
        <taxon>Dikarya</taxon>
        <taxon>Ascomycota</taxon>
        <taxon>Pezizomycotina</taxon>
        <taxon>Sordariomycetes</taxon>
        <taxon>Hypocreomycetidae</taxon>
        <taxon>Glomerellales</taxon>
        <taxon>Glomerellaceae</taxon>
        <taxon>Colletotrichum</taxon>
        <taxon>Colletotrichum graminicola species complex</taxon>
    </lineage>
</organism>
<accession>A0AAD8PXJ6</accession>
<gene>
    <name evidence="1" type="ORF">LY79DRAFT_244200</name>
</gene>
<comment type="caution">
    <text evidence="1">The sequence shown here is derived from an EMBL/GenBank/DDBJ whole genome shotgun (WGS) entry which is preliminary data.</text>
</comment>
<dbReference type="Proteomes" id="UP001230504">
    <property type="component" value="Unassembled WGS sequence"/>
</dbReference>
<dbReference type="GeneID" id="85436008"/>
<sequence length="158" mass="17166">MSPPSHPSTSSILTGHLEELDPGQRGCQVQTACYTRFAMREGYRYSTVLGDPSTVLGHCFRPATARWEVPSARELTTAARYLLASSAHRGQRAGRSADTDSYTTDTAYHSWSGSSLHRTGGGWHTDPGGTWCMYLGKSLGVSLLRRLVDAQLGRDGTC</sequence>
<keyword evidence="2" id="KW-1185">Reference proteome</keyword>
<proteinExistence type="predicted"/>
<dbReference type="EMBL" id="JAHLJV010000039">
    <property type="protein sequence ID" value="KAK1586003.1"/>
    <property type="molecule type" value="Genomic_DNA"/>
</dbReference>
<evidence type="ECO:0000313" key="1">
    <source>
        <dbReference type="EMBL" id="KAK1586003.1"/>
    </source>
</evidence>
<dbReference type="AlphaFoldDB" id="A0AAD8PXJ6"/>